<dbReference type="SUPFAM" id="SSF52518">
    <property type="entry name" value="Thiamin diphosphate-binding fold (THDP-binding)"/>
    <property type="match status" value="2"/>
</dbReference>
<dbReference type="RefSeq" id="WP_114646913.1">
    <property type="nucleotide sequence ID" value="NZ_QQNH01000031.1"/>
</dbReference>
<dbReference type="InterPro" id="IPR045229">
    <property type="entry name" value="TPP_enz"/>
</dbReference>
<sequence>MTERENEGQLSAADVIIRQLSALGIDYFFANGGTDFPPIVEAYSRAATEGATVPKPLIVTHENAAVAMAHGVYLATGRPQAVMVHVNVGTANTVNALLDAARDNVPVLLLAGRSPYSETGRLGTRSQHIHWAQEMFDQAGLVREATKWEYELHIPEQAADVVTRALEVATASPAGPVYLTLPRDILALPAADALDTPRRARAASPSPDLASLEGLAELIAAADHPLIVTANAGRTREGFDALSRFAERFSVPVVSFHPRYACLSTDHPMHLGFLSGPQVAKADLIIVLECDVPWIPSLDTLRPDAKVVHIGEDPSFVRYPMRSFPMDMAIRATPAAALDALAVLLDRRPDIASAAMQRRERLAEPWAALRRNWAAMARIEDETMTADHVSRVLGELLPPEAVVVNEYTLRPPQLPRSLPGTFFGLSPSGGLGWGLGAALGIKLAQPEKLVVATLGDGAYMFANPTACHWTAQMYDLPVLSIIFNNQLYGAVRNSTMAMYKDGAAASIGGTMLADLSPAPDFEKLVEASGGHGQRVERASELRAALEKAIEVVTVERRQALVNVLIA</sequence>
<dbReference type="Pfam" id="PF02775">
    <property type="entry name" value="TPP_enzyme_C"/>
    <property type="match status" value="1"/>
</dbReference>
<dbReference type="CDD" id="cd07035">
    <property type="entry name" value="TPP_PYR_POX_like"/>
    <property type="match status" value="1"/>
</dbReference>
<dbReference type="SUPFAM" id="SSF52467">
    <property type="entry name" value="DHS-like NAD/FAD-binding domain"/>
    <property type="match status" value="1"/>
</dbReference>
<dbReference type="GO" id="GO:0009097">
    <property type="term" value="P:isoleucine biosynthetic process"/>
    <property type="evidence" value="ECO:0007669"/>
    <property type="project" value="TreeGrafter"/>
</dbReference>
<feature type="domain" description="Thiamine pyrophosphate enzyme TPP-binding" evidence="5">
    <location>
        <begin position="419"/>
        <end position="551"/>
    </location>
</feature>
<keyword evidence="2 3" id="KW-0786">Thiamine pyrophosphate</keyword>
<keyword evidence="8" id="KW-1185">Reference proteome</keyword>
<gene>
    <name evidence="7" type="ORF">DVH29_14515</name>
</gene>
<name>A0A369VZM4_9HYPH</name>
<dbReference type="Gene3D" id="3.40.50.970">
    <property type="match status" value="2"/>
</dbReference>
<dbReference type="InterPro" id="IPR011766">
    <property type="entry name" value="TPP_enzyme_TPP-bd"/>
</dbReference>
<dbReference type="AlphaFoldDB" id="A0A369VZM4"/>
<dbReference type="Pfam" id="PF02776">
    <property type="entry name" value="TPP_enzyme_N"/>
    <property type="match status" value="1"/>
</dbReference>
<dbReference type="GO" id="GO:0005948">
    <property type="term" value="C:acetolactate synthase complex"/>
    <property type="evidence" value="ECO:0007669"/>
    <property type="project" value="TreeGrafter"/>
</dbReference>
<dbReference type="NCBIfam" id="NF006203">
    <property type="entry name" value="PRK08327.1"/>
    <property type="match status" value="1"/>
</dbReference>
<dbReference type="PANTHER" id="PTHR18968:SF13">
    <property type="entry name" value="ACETOLACTATE SYNTHASE CATALYTIC SUBUNIT, MITOCHONDRIAL"/>
    <property type="match status" value="1"/>
</dbReference>
<protein>
    <submittedName>
        <fullName evidence="7">Thiamine pyrophosphate-requiring protein</fullName>
    </submittedName>
</protein>
<feature type="domain" description="Thiamine pyrophosphate enzyme central" evidence="4">
    <location>
        <begin position="213"/>
        <end position="341"/>
    </location>
</feature>
<evidence type="ECO:0000256" key="2">
    <source>
        <dbReference type="ARBA" id="ARBA00023052"/>
    </source>
</evidence>
<dbReference type="CDD" id="cd02002">
    <property type="entry name" value="TPP_BFDC"/>
    <property type="match status" value="1"/>
</dbReference>
<accession>A0A369VZM4</accession>
<evidence type="ECO:0000259" key="4">
    <source>
        <dbReference type="Pfam" id="PF00205"/>
    </source>
</evidence>
<dbReference type="Proteomes" id="UP000253759">
    <property type="component" value="Unassembled WGS sequence"/>
</dbReference>
<organism evidence="7 8">
    <name type="scientific">Pelagibacterium lacus</name>
    <dbReference type="NCBI Taxonomy" id="2282655"/>
    <lineage>
        <taxon>Bacteria</taxon>
        <taxon>Pseudomonadati</taxon>
        <taxon>Pseudomonadota</taxon>
        <taxon>Alphaproteobacteria</taxon>
        <taxon>Hyphomicrobiales</taxon>
        <taxon>Devosiaceae</taxon>
        <taxon>Pelagibacterium</taxon>
    </lineage>
</organism>
<evidence type="ECO:0000256" key="1">
    <source>
        <dbReference type="ARBA" id="ARBA00007812"/>
    </source>
</evidence>
<dbReference type="GO" id="GO:0050660">
    <property type="term" value="F:flavin adenine dinucleotide binding"/>
    <property type="evidence" value="ECO:0007669"/>
    <property type="project" value="TreeGrafter"/>
</dbReference>
<evidence type="ECO:0000313" key="8">
    <source>
        <dbReference type="Proteomes" id="UP000253759"/>
    </source>
</evidence>
<evidence type="ECO:0000256" key="3">
    <source>
        <dbReference type="RuleBase" id="RU362132"/>
    </source>
</evidence>
<evidence type="ECO:0000259" key="6">
    <source>
        <dbReference type="Pfam" id="PF02776"/>
    </source>
</evidence>
<dbReference type="OrthoDB" id="7534569at2"/>
<dbReference type="Gene3D" id="3.40.50.1220">
    <property type="entry name" value="TPP-binding domain"/>
    <property type="match status" value="1"/>
</dbReference>
<dbReference type="Pfam" id="PF00205">
    <property type="entry name" value="TPP_enzyme_M"/>
    <property type="match status" value="1"/>
</dbReference>
<dbReference type="PANTHER" id="PTHR18968">
    <property type="entry name" value="THIAMINE PYROPHOSPHATE ENZYMES"/>
    <property type="match status" value="1"/>
</dbReference>
<comment type="similarity">
    <text evidence="1 3">Belongs to the TPP enzyme family.</text>
</comment>
<dbReference type="GO" id="GO:0003984">
    <property type="term" value="F:acetolactate synthase activity"/>
    <property type="evidence" value="ECO:0007669"/>
    <property type="project" value="TreeGrafter"/>
</dbReference>
<proteinExistence type="inferred from homology"/>
<evidence type="ECO:0000313" key="7">
    <source>
        <dbReference type="EMBL" id="RDE07864.1"/>
    </source>
</evidence>
<dbReference type="InterPro" id="IPR012000">
    <property type="entry name" value="Thiamin_PyroP_enz_cen_dom"/>
</dbReference>
<dbReference type="GO" id="GO:0000287">
    <property type="term" value="F:magnesium ion binding"/>
    <property type="evidence" value="ECO:0007669"/>
    <property type="project" value="InterPro"/>
</dbReference>
<dbReference type="InterPro" id="IPR029035">
    <property type="entry name" value="DHS-like_NAD/FAD-binding_dom"/>
</dbReference>
<comment type="caution">
    <text evidence="7">The sequence shown here is derived from an EMBL/GenBank/DDBJ whole genome shotgun (WGS) entry which is preliminary data.</text>
</comment>
<dbReference type="InterPro" id="IPR012001">
    <property type="entry name" value="Thiamin_PyroP_enz_TPP-bd_dom"/>
</dbReference>
<dbReference type="EMBL" id="QQNH01000031">
    <property type="protein sequence ID" value="RDE07864.1"/>
    <property type="molecule type" value="Genomic_DNA"/>
</dbReference>
<dbReference type="GO" id="GO:0030976">
    <property type="term" value="F:thiamine pyrophosphate binding"/>
    <property type="evidence" value="ECO:0007669"/>
    <property type="project" value="InterPro"/>
</dbReference>
<reference evidence="8" key="1">
    <citation type="submission" date="2018-07" db="EMBL/GenBank/DDBJ databases">
        <authorList>
            <person name="Liu B.-T."/>
            <person name="Du Z."/>
        </authorList>
    </citation>
    <scope>NUCLEOTIDE SEQUENCE [LARGE SCALE GENOMIC DNA]</scope>
    <source>
        <strain evidence="8">XYN52</strain>
    </source>
</reference>
<feature type="domain" description="Thiamine pyrophosphate enzyme N-terminal TPP-binding" evidence="6">
    <location>
        <begin position="12"/>
        <end position="140"/>
    </location>
</feature>
<dbReference type="GO" id="GO:0009099">
    <property type="term" value="P:L-valine biosynthetic process"/>
    <property type="evidence" value="ECO:0007669"/>
    <property type="project" value="TreeGrafter"/>
</dbReference>
<dbReference type="InterPro" id="IPR029061">
    <property type="entry name" value="THDP-binding"/>
</dbReference>
<evidence type="ECO:0000259" key="5">
    <source>
        <dbReference type="Pfam" id="PF02775"/>
    </source>
</evidence>